<proteinExistence type="predicted"/>
<dbReference type="RefSeq" id="WP_086118472.1">
    <property type="nucleotide sequence ID" value="NZ_LN887238.1"/>
</dbReference>
<reference evidence="1" key="1">
    <citation type="submission" date="2015-10" db="EMBL/GenBank/DDBJ databases">
        <authorList>
            <person name="Gilbert D.G."/>
        </authorList>
    </citation>
    <scope>NUCLEOTIDE SEQUENCE</scope>
    <source>
        <strain evidence="1">3c6</strain>
    </source>
</reference>
<gene>
    <name evidence="1" type="ORF">LRLP16767_LR3C6_01910</name>
</gene>
<dbReference type="EMBL" id="LN887502">
    <property type="protein sequence ID" value="CUR39942.1"/>
    <property type="molecule type" value="Genomic_DNA"/>
</dbReference>
<evidence type="ECO:0000313" key="1">
    <source>
        <dbReference type="EMBL" id="CUR39942.1"/>
    </source>
</evidence>
<name>A0A0U5JS31_LIMRT</name>
<protein>
    <submittedName>
        <fullName evidence="1">Uncharacterized protein</fullName>
    </submittedName>
</protein>
<accession>A0A0U5JS31</accession>
<organism evidence="1">
    <name type="scientific">Limosilactobacillus reuteri</name>
    <name type="common">Lactobacillus reuteri</name>
    <dbReference type="NCBI Taxonomy" id="1598"/>
    <lineage>
        <taxon>Bacteria</taxon>
        <taxon>Bacillati</taxon>
        <taxon>Bacillota</taxon>
        <taxon>Bacilli</taxon>
        <taxon>Lactobacillales</taxon>
        <taxon>Lactobacillaceae</taxon>
        <taxon>Limosilactobacillus</taxon>
    </lineage>
</organism>
<dbReference type="AlphaFoldDB" id="A0A0U5JS31"/>
<sequence length="65" mass="7267">MELKDITNLTELKDQASKLGSSVELIADHLQDLKALNLDNNDSKLDEAQSMLYKASKLLAEFSEE</sequence>